<gene>
    <name evidence="2" type="primary">ORF213456</name>
</gene>
<feature type="non-terminal residue" evidence="2">
    <location>
        <position position="1"/>
    </location>
</feature>
<dbReference type="EMBL" id="HACG01049924">
    <property type="protein sequence ID" value="CEK96789.1"/>
    <property type="molecule type" value="Transcribed_RNA"/>
</dbReference>
<reference evidence="2" key="1">
    <citation type="submission" date="2014-12" db="EMBL/GenBank/DDBJ databases">
        <title>Insight into the proteome of Arion vulgaris.</title>
        <authorList>
            <person name="Aradska J."/>
            <person name="Bulat T."/>
            <person name="Smidak R."/>
            <person name="Sarate P."/>
            <person name="Gangsoo J."/>
            <person name="Sialana F."/>
            <person name="Bilban M."/>
            <person name="Lubec G."/>
        </authorList>
    </citation>
    <scope>NUCLEOTIDE SEQUENCE</scope>
    <source>
        <tissue evidence="2">Skin</tissue>
    </source>
</reference>
<proteinExistence type="predicted"/>
<feature type="coiled-coil region" evidence="1">
    <location>
        <begin position="49"/>
        <end position="127"/>
    </location>
</feature>
<organism evidence="2">
    <name type="scientific">Arion vulgaris</name>
    <dbReference type="NCBI Taxonomy" id="1028688"/>
    <lineage>
        <taxon>Eukaryota</taxon>
        <taxon>Metazoa</taxon>
        <taxon>Spiralia</taxon>
        <taxon>Lophotrochozoa</taxon>
        <taxon>Mollusca</taxon>
        <taxon>Gastropoda</taxon>
        <taxon>Heterobranchia</taxon>
        <taxon>Euthyneura</taxon>
        <taxon>Panpulmonata</taxon>
        <taxon>Eupulmonata</taxon>
        <taxon>Stylommatophora</taxon>
        <taxon>Helicina</taxon>
        <taxon>Arionoidea</taxon>
        <taxon>Arionidae</taxon>
        <taxon>Arion</taxon>
    </lineage>
</organism>
<evidence type="ECO:0000256" key="1">
    <source>
        <dbReference type="SAM" id="Coils"/>
    </source>
</evidence>
<sequence>DDDMSREVILIIGPEGSDVLTSDDPVYVSERKDSTDEDLMNVMQMRVQLEMLEQELMTSHKKLDEMDLENENLQAEVKFLQERLAEKETSDSLPEPSTPNAYYEDKLREMTQEADELRWKLIEKDRELERLSVVQTRHIREHGHKKLKKSKSLEEADLLQADLRKQLEQAQMEVIRLKRTVEEVTELNEVIRTENEDLKNKTPIPSVHADDAAIENIDLKENVRKLEETSRAQAETIKTLTESVQKLARDPRP</sequence>
<accession>A0A0B7BU88</accession>
<dbReference type="AlphaFoldDB" id="A0A0B7BU88"/>
<feature type="non-terminal residue" evidence="2">
    <location>
        <position position="253"/>
    </location>
</feature>
<protein>
    <submittedName>
        <fullName evidence="2">Uncharacterized protein</fullName>
    </submittedName>
</protein>
<feature type="coiled-coil region" evidence="1">
    <location>
        <begin position="153"/>
        <end position="229"/>
    </location>
</feature>
<keyword evidence="1" id="KW-0175">Coiled coil</keyword>
<evidence type="ECO:0000313" key="2">
    <source>
        <dbReference type="EMBL" id="CEK96789.1"/>
    </source>
</evidence>
<name>A0A0B7BU88_9EUPU</name>